<evidence type="ECO:0000256" key="1">
    <source>
        <dbReference type="SAM" id="Phobius"/>
    </source>
</evidence>
<keyword evidence="1" id="KW-0472">Membrane</keyword>
<accession>A0ABS5W624</accession>
<dbReference type="EMBL" id="JAHFVK010000002">
    <property type="protein sequence ID" value="MBT2135190.1"/>
    <property type="molecule type" value="Genomic_DNA"/>
</dbReference>
<dbReference type="RefSeq" id="WP_214536857.1">
    <property type="nucleotide sequence ID" value="NZ_JAHFVK010000002.1"/>
</dbReference>
<dbReference type="Gene3D" id="2.40.10.220">
    <property type="entry name" value="predicted glycosyltransferase like domains"/>
    <property type="match status" value="1"/>
</dbReference>
<dbReference type="SUPFAM" id="SSF141371">
    <property type="entry name" value="PilZ domain-like"/>
    <property type="match status" value="1"/>
</dbReference>
<reference evidence="3 4" key="1">
    <citation type="submission" date="2021-05" db="EMBL/GenBank/DDBJ databases">
        <title>Croceibacterium sp. LX-88 genome sequence.</title>
        <authorList>
            <person name="Luo X."/>
        </authorList>
    </citation>
    <scope>NUCLEOTIDE SEQUENCE [LARGE SCALE GENOMIC DNA]</scope>
    <source>
        <strain evidence="3 4">LX-88</strain>
    </source>
</reference>
<evidence type="ECO:0000313" key="4">
    <source>
        <dbReference type="Proteomes" id="UP000811255"/>
    </source>
</evidence>
<keyword evidence="4" id="KW-1185">Reference proteome</keyword>
<sequence>MSSAPPTHRPRREHSRLRLNLPARLVTTEGEKLISLLNLSQGGARVRLPADKQISGGVLKWMDNEVYGVKVWQAGPEVGLKFDHPIDWNWVVATRHWQPPRRTKRDDSLSYARDWARGVNQDKFETNAQLDARVRRNIAALDIHKLRRSGDRLRWARRWLAILLLSVAVGLGVGLWGKPI</sequence>
<keyword evidence="1" id="KW-0812">Transmembrane</keyword>
<gene>
    <name evidence="3" type="ORF">KK137_12710</name>
</gene>
<protein>
    <recommendedName>
        <fullName evidence="2">PilZ domain-containing protein</fullName>
    </recommendedName>
</protein>
<dbReference type="Pfam" id="PF07238">
    <property type="entry name" value="PilZ"/>
    <property type="match status" value="1"/>
</dbReference>
<proteinExistence type="predicted"/>
<dbReference type="InterPro" id="IPR009875">
    <property type="entry name" value="PilZ_domain"/>
</dbReference>
<evidence type="ECO:0000259" key="2">
    <source>
        <dbReference type="Pfam" id="PF07238"/>
    </source>
</evidence>
<name>A0ABS5W624_9SPHN</name>
<feature type="domain" description="PilZ" evidence="2">
    <location>
        <begin position="11"/>
        <end position="55"/>
    </location>
</feature>
<feature type="transmembrane region" description="Helical" evidence="1">
    <location>
        <begin position="155"/>
        <end position="177"/>
    </location>
</feature>
<organism evidence="3 4">
    <name type="scientific">Croceibacterium selenioxidans</name>
    <dbReference type="NCBI Taxonomy" id="2838833"/>
    <lineage>
        <taxon>Bacteria</taxon>
        <taxon>Pseudomonadati</taxon>
        <taxon>Pseudomonadota</taxon>
        <taxon>Alphaproteobacteria</taxon>
        <taxon>Sphingomonadales</taxon>
        <taxon>Erythrobacteraceae</taxon>
        <taxon>Croceibacterium</taxon>
    </lineage>
</organism>
<dbReference type="Proteomes" id="UP000811255">
    <property type="component" value="Unassembled WGS sequence"/>
</dbReference>
<evidence type="ECO:0000313" key="3">
    <source>
        <dbReference type="EMBL" id="MBT2135190.1"/>
    </source>
</evidence>
<keyword evidence="1" id="KW-1133">Transmembrane helix</keyword>
<comment type="caution">
    <text evidence="3">The sequence shown here is derived from an EMBL/GenBank/DDBJ whole genome shotgun (WGS) entry which is preliminary data.</text>
</comment>